<dbReference type="Proteomes" id="UP000199645">
    <property type="component" value="Unassembled WGS sequence"/>
</dbReference>
<evidence type="ECO:0000256" key="2">
    <source>
        <dbReference type="ARBA" id="ARBA00023157"/>
    </source>
</evidence>
<feature type="chain" id="PRO_5011492669" evidence="3">
    <location>
        <begin position="26"/>
        <end position="240"/>
    </location>
</feature>
<sequence length="240" mass="24442">MRTPARLLLAAITLSGLFAPVSAAAAPPVVGGGRASQDYSFMAYLPGCTGTLIKDNWVVTAGHCPTPGTVRVGSIDRTQGGTVVGVRRAVSHPRIDVKLLELAAPVPYAPAPVPADSGPVGTVTRIIGWGQTCAEPGCGPVPRIANELDTTILADKRCSGIDGPHEICTSNPGNVAGACYGDSGGPQVRLIDDRWALIGVTSRAGNNSSVCATGPSVYGDLPSIRPWLNTQVGGLPSLAG</sequence>
<evidence type="ECO:0000256" key="3">
    <source>
        <dbReference type="SAM" id="SignalP"/>
    </source>
</evidence>
<dbReference type="PANTHER" id="PTHR24276:SF98">
    <property type="entry name" value="FI18310P1-RELATED"/>
    <property type="match status" value="1"/>
</dbReference>
<dbReference type="Pfam" id="PF00089">
    <property type="entry name" value="Trypsin"/>
    <property type="match status" value="1"/>
</dbReference>
<keyword evidence="6" id="KW-1185">Reference proteome</keyword>
<evidence type="ECO:0000256" key="1">
    <source>
        <dbReference type="ARBA" id="ARBA00007664"/>
    </source>
</evidence>
<dbReference type="GO" id="GO:0004252">
    <property type="term" value="F:serine-type endopeptidase activity"/>
    <property type="evidence" value="ECO:0007669"/>
    <property type="project" value="InterPro"/>
</dbReference>
<dbReference type="InterPro" id="IPR050430">
    <property type="entry name" value="Peptidase_S1"/>
</dbReference>
<dbReference type="InterPro" id="IPR009003">
    <property type="entry name" value="Peptidase_S1_PA"/>
</dbReference>
<accession>A0A1I2FZQ8</accession>
<reference evidence="5 6" key="1">
    <citation type="submission" date="2016-10" db="EMBL/GenBank/DDBJ databases">
        <authorList>
            <person name="de Groot N.N."/>
        </authorList>
    </citation>
    <scope>NUCLEOTIDE SEQUENCE [LARGE SCALE GENOMIC DNA]</scope>
    <source>
        <strain evidence="5 6">DSM 43019</strain>
    </source>
</reference>
<evidence type="ECO:0000313" key="6">
    <source>
        <dbReference type="Proteomes" id="UP000199645"/>
    </source>
</evidence>
<dbReference type="InterPro" id="IPR001254">
    <property type="entry name" value="Trypsin_dom"/>
</dbReference>
<organism evidence="5 6">
    <name type="scientific">Actinoplanes philippinensis</name>
    <dbReference type="NCBI Taxonomy" id="35752"/>
    <lineage>
        <taxon>Bacteria</taxon>
        <taxon>Bacillati</taxon>
        <taxon>Actinomycetota</taxon>
        <taxon>Actinomycetes</taxon>
        <taxon>Micromonosporales</taxon>
        <taxon>Micromonosporaceae</taxon>
        <taxon>Actinoplanes</taxon>
    </lineage>
</organism>
<dbReference type="InterPro" id="IPR043504">
    <property type="entry name" value="Peptidase_S1_PA_chymotrypsin"/>
</dbReference>
<dbReference type="SUPFAM" id="SSF50494">
    <property type="entry name" value="Trypsin-like serine proteases"/>
    <property type="match status" value="1"/>
</dbReference>
<dbReference type="GO" id="GO:0006508">
    <property type="term" value="P:proteolysis"/>
    <property type="evidence" value="ECO:0007669"/>
    <property type="project" value="InterPro"/>
</dbReference>
<dbReference type="OrthoDB" id="3657335at2"/>
<evidence type="ECO:0000313" key="5">
    <source>
        <dbReference type="EMBL" id="SFF09996.1"/>
    </source>
</evidence>
<dbReference type="EMBL" id="FONV01000006">
    <property type="protein sequence ID" value="SFF09996.1"/>
    <property type="molecule type" value="Genomic_DNA"/>
</dbReference>
<comment type="similarity">
    <text evidence="1">Belongs to the peptidase S1 family.</text>
</comment>
<gene>
    <name evidence="5" type="ORF">SAMN05421541_10625</name>
</gene>
<dbReference type="RefSeq" id="WP_093614842.1">
    <property type="nucleotide sequence ID" value="NZ_BOMT01000023.1"/>
</dbReference>
<dbReference type="PANTHER" id="PTHR24276">
    <property type="entry name" value="POLYSERASE-RELATED"/>
    <property type="match status" value="1"/>
</dbReference>
<dbReference type="STRING" id="35752.SAMN05421541_10625"/>
<dbReference type="AlphaFoldDB" id="A0A1I2FZQ8"/>
<dbReference type="PROSITE" id="PS50240">
    <property type="entry name" value="TRYPSIN_DOM"/>
    <property type="match status" value="1"/>
</dbReference>
<proteinExistence type="inferred from homology"/>
<feature type="signal peptide" evidence="3">
    <location>
        <begin position="1"/>
        <end position="25"/>
    </location>
</feature>
<dbReference type="InterPro" id="IPR018114">
    <property type="entry name" value="TRYPSIN_HIS"/>
</dbReference>
<feature type="domain" description="Peptidase S1" evidence="4">
    <location>
        <begin position="29"/>
        <end position="233"/>
    </location>
</feature>
<dbReference type="InterPro" id="IPR001314">
    <property type="entry name" value="Peptidase_S1A"/>
</dbReference>
<evidence type="ECO:0000259" key="4">
    <source>
        <dbReference type="PROSITE" id="PS50240"/>
    </source>
</evidence>
<keyword evidence="2" id="KW-1015">Disulfide bond</keyword>
<name>A0A1I2FZQ8_9ACTN</name>
<dbReference type="PRINTS" id="PR00722">
    <property type="entry name" value="CHYMOTRYPSIN"/>
</dbReference>
<dbReference type="SMART" id="SM00020">
    <property type="entry name" value="Tryp_SPc"/>
    <property type="match status" value="1"/>
</dbReference>
<dbReference type="Gene3D" id="2.40.10.10">
    <property type="entry name" value="Trypsin-like serine proteases"/>
    <property type="match status" value="1"/>
</dbReference>
<protein>
    <submittedName>
        <fullName evidence="5">Snapalysin</fullName>
    </submittedName>
</protein>
<keyword evidence="3" id="KW-0732">Signal</keyword>
<dbReference type="PROSITE" id="PS00134">
    <property type="entry name" value="TRYPSIN_HIS"/>
    <property type="match status" value="1"/>
</dbReference>